<name>A0A8T3B3R0_DENNO</name>
<dbReference type="GO" id="GO:0009626">
    <property type="term" value="P:plant-type hypersensitive response"/>
    <property type="evidence" value="ECO:0007669"/>
    <property type="project" value="UniProtKB-ARBA"/>
</dbReference>
<dbReference type="InterPro" id="IPR027417">
    <property type="entry name" value="P-loop_NTPase"/>
</dbReference>
<feature type="domain" description="Disease resistance N-terminal" evidence="8">
    <location>
        <begin position="20"/>
        <end position="99"/>
    </location>
</feature>
<dbReference type="SUPFAM" id="SSF52047">
    <property type="entry name" value="RNI-like"/>
    <property type="match status" value="1"/>
</dbReference>
<evidence type="ECO:0000259" key="9">
    <source>
        <dbReference type="Pfam" id="PF23559"/>
    </source>
</evidence>
<evidence type="ECO:0000256" key="2">
    <source>
        <dbReference type="ARBA" id="ARBA00022614"/>
    </source>
</evidence>
<keyword evidence="12" id="KW-1185">Reference proteome</keyword>
<dbReference type="Gene3D" id="1.10.8.430">
    <property type="entry name" value="Helical domain of apoptotic protease-activating factors"/>
    <property type="match status" value="1"/>
</dbReference>
<dbReference type="Gene3D" id="3.40.50.300">
    <property type="entry name" value="P-loop containing nucleotide triphosphate hydrolases"/>
    <property type="match status" value="1"/>
</dbReference>
<dbReference type="GO" id="GO:0002758">
    <property type="term" value="P:innate immune response-activating signaling pathway"/>
    <property type="evidence" value="ECO:0007669"/>
    <property type="project" value="UniProtKB-ARBA"/>
</dbReference>
<keyword evidence="6" id="KW-0067">ATP-binding</keyword>
<dbReference type="SUPFAM" id="SSF52058">
    <property type="entry name" value="L domain-like"/>
    <property type="match status" value="1"/>
</dbReference>
<dbReference type="Gene3D" id="1.20.5.4130">
    <property type="match status" value="1"/>
</dbReference>
<dbReference type="Pfam" id="PF18052">
    <property type="entry name" value="Rx_N"/>
    <property type="match status" value="1"/>
</dbReference>
<dbReference type="GO" id="GO:0005524">
    <property type="term" value="F:ATP binding"/>
    <property type="evidence" value="ECO:0007669"/>
    <property type="project" value="UniProtKB-KW"/>
</dbReference>
<dbReference type="GO" id="GO:0043531">
    <property type="term" value="F:ADP binding"/>
    <property type="evidence" value="ECO:0007669"/>
    <property type="project" value="InterPro"/>
</dbReference>
<dbReference type="PRINTS" id="PR00364">
    <property type="entry name" value="DISEASERSIST"/>
</dbReference>
<dbReference type="InterPro" id="IPR002182">
    <property type="entry name" value="NB-ARC"/>
</dbReference>
<dbReference type="EMBL" id="JAGYWB010000011">
    <property type="protein sequence ID" value="KAI0503712.1"/>
    <property type="molecule type" value="Genomic_DNA"/>
</dbReference>
<reference evidence="11" key="1">
    <citation type="journal article" date="2022" name="Front. Genet.">
        <title>Chromosome-Scale Assembly of the Dendrobium nobile Genome Provides Insights Into the Molecular Mechanism of the Biosynthesis of the Medicinal Active Ingredient of Dendrobium.</title>
        <authorList>
            <person name="Xu Q."/>
            <person name="Niu S.-C."/>
            <person name="Li K.-L."/>
            <person name="Zheng P.-J."/>
            <person name="Zhang X.-J."/>
            <person name="Jia Y."/>
            <person name="Liu Y."/>
            <person name="Niu Y.-X."/>
            <person name="Yu L.-H."/>
            <person name="Chen D.-F."/>
            <person name="Zhang G.-Q."/>
        </authorList>
    </citation>
    <scope>NUCLEOTIDE SEQUENCE</scope>
    <source>
        <tissue evidence="11">Leaf</tissue>
    </source>
</reference>
<dbReference type="OrthoDB" id="1896560at2759"/>
<comment type="similarity">
    <text evidence="1">Belongs to the disease resistance NB-LRR family.</text>
</comment>
<dbReference type="InterPro" id="IPR036388">
    <property type="entry name" value="WH-like_DNA-bd_sf"/>
</dbReference>
<keyword evidence="2" id="KW-0433">Leucine-rich repeat</keyword>
<keyword evidence="3" id="KW-0677">Repeat</keyword>
<dbReference type="GO" id="GO:0042742">
    <property type="term" value="P:defense response to bacterium"/>
    <property type="evidence" value="ECO:0007669"/>
    <property type="project" value="UniProtKB-ARBA"/>
</dbReference>
<evidence type="ECO:0000256" key="5">
    <source>
        <dbReference type="ARBA" id="ARBA00022821"/>
    </source>
</evidence>
<accession>A0A8T3B3R0</accession>
<comment type="caution">
    <text evidence="11">The sequence shown here is derived from an EMBL/GenBank/DDBJ whole genome shotgun (WGS) entry which is preliminary data.</text>
</comment>
<dbReference type="FunFam" id="1.10.10.10:FF:000322">
    <property type="entry name" value="Probable disease resistance protein At1g63360"/>
    <property type="match status" value="1"/>
</dbReference>
<evidence type="ECO:0000313" key="11">
    <source>
        <dbReference type="EMBL" id="KAI0503712.1"/>
    </source>
</evidence>
<dbReference type="PANTHER" id="PTHR36766:SF40">
    <property type="entry name" value="DISEASE RESISTANCE PROTEIN RGA3"/>
    <property type="match status" value="1"/>
</dbReference>
<dbReference type="InterPro" id="IPR032675">
    <property type="entry name" value="LRR_dom_sf"/>
</dbReference>
<dbReference type="Gene3D" id="3.80.10.10">
    <property type="entry name" value="Ribonuclease Inhibitor"/>
    <property type="match status" value="3"/>
</dbReference>
<keyword evidence="4" id="KW-0547">Nucleotide-binding</keyword>
<feature type="domain" description="Disease resistance protein winged helix" evidence="9">
    <location>
        <begin position="455"/>
        <end position="526"/>
    </location>
</feature>
<dbReference type="InterPro" id="IPR042197">
    <property type="entry name" value="Apaf_helical"/>
</dbReference>
<evidence type="ECO:0000256" key="3">
    <source>
        <dbReference type="ARBA" id="ARBA00022737"/>
    </source>
</evidence>
<evidence type="ECO:0000259" key="10">
    <source>
        <dbReference type="Pfam" id="PF25019"/>
    </source>
</evidence>
<dbReference type="SUPFAM" id="SSF52540">
    <property type="entry name" value="P-loop containing nucleoside triphosphate hydrolases"/>
    <property type="match status" value="1"/>
</dbReference>
<dbReference type="Proteomes" id="UP000829196">
    <property type="component" value="Unassembled WGS sequence"/>
</dbReference>
<evidence type="ECO:0000259" key="8">
    <source>
        <dbReference type="Pfam" id="PF18052"/>
    </source>
</evidence>
<organism evidence="11 12">
    <name type="scientific">Dendrobium nobile</name>
    <name type="common">Orchid</name>
    <dbReference type="NCBI Taxonomy" id="94219"/>
    <lineage>
        <taxon>Eukaryota</taxon>
        <taxon>Viridiplantae</taxon>
        <taxon>Streptophyta</taxon>
        <taxon>Embryophyta</taxon>
        <taxon>Tracheophyta</taxon>
        <taxon>Spermatophyta</taxon>
        <taxon>Magnoliopsida</taxon>
        <taxon>Liliopsida</taxon>
        <taxon>Asparagales</taxon>
        <taxon>Orchidaceae</taxon>
        <taxon>Epidendroideae</taxon>
        <taxon>Malaxideae</taxon>
        <taxon>Dendrobiinae</taxon>
        <taxon>Dendrobium</taxon>
    </lineage>
</organism>
<dbReference type="Pfam" id="PF23559">
    <property type="entry name" value="WHD_DRP"/>
    <property type="match status" value="1"/>
</dbReference>
<dbReference type="InterPro" id="IPR056789">
    <property type="entry name" value="LRR_R13L1-DRL21"/>
</dbReference>
<evidence type="ECO:0000256" key="4">
    <source>
        <dbReference type="ARBA" id="ARBA00022741"/>
    </source>
</evidence>
<keyword evidence="5" id="KW-0611">Plant defense</keyword>
<protein>
    <submittedName>
        <fullName evidence="11">Uncharacterized protein</fullName>
    </submittedName>
</protein>
<proteinExistence type="inferred from homology"/>
<dbReference type="Pfam" id="PF25019">
    <property type="entry name" value="LRR_R13L1-DRL21"/>
    <property type="match status" value="1"/>
</dbReference>
<dbReference type="InterPro" id="IPR041118">
    <property type="entry name" value="Rx_N"/>
</dbReference>
<evidence type="ECO:0000259" key="7">
    <source>
        <dbReference type="Pfam" id="PF00931"/>
    </source>
</evidence>
<feature type="domain" description="NB-ARC" evidence="7">
    <location>
        <begin position="208"/>
        <end position="370"/>
    </location>
</feature>
<gene>
    <name evidence="11" type="ORF">KFK09_014650</name>
</gene>
<dbReference type="Pfam" id="PF00931">
    <property type="entry name" value="NB-ARC"/>
    <property type="match status" value="1"/>
</dbReference>
<dbReference type="AlphaFoldDB" id="A0A8T3B3R0"/>
<dbReference type="InterPro" id="IPR058922">
    <property type="entry name" value="WHD_DRP"/>
</dbReference>
<dbReference type="Gene3D" id="1.10.10.10">
    <property type="entry name" value="Winged helix-like DNA-binding domain superfamily/Winged helix DNA-binding domain"/>
    <property type="match status" value="1"/>
</dbReference>
<evidence type="ECO:0000313" key="12">
    <source>
        <dbReference type="Proteomes" id="UP000829196"/>
    </source>
</evidence>
<dbReference type="SMR" id="A0A8T3B3R0"/>
<evidence type="ECO:0000256" key="6">
    <source>
        <dbReference type="ARBA" id="ARBA00022840"/>
    </source>
</evidence>
<sequence>MEEKLLDLAEKIAIAGCRYVKDQIEWQKRKEEELERLREKLPKIQAVVHFASSQEQITEQNPGLNKWLWQLRDAIDDADDVLDEVEYMELEKQVTKDKNLRRVRSIMKSMKKKLVKIGKRALKIDPTLERLETALQKLDKVTTGVDNFLHLVKDAKQEHQNQQLELHGARETGSLPKNDLIGRGKDKEIVMEWLRNPSNEHRRTELYRNISLLSIVGHGGMGKTTLLQNVYNDEITKEFGCKMWVCVSNNFDVKKVIADMLESLNKKERPRLETLDALQKRLEEEVKSKKFLLVLDDIWEEDEEKDKSKWEDVLAPLASGGFGSKILVTTRTDSVALMLAKVLKKKKEIVKLEGLEEDECLQLLNSHAFAGVENSPNDHENLRVIARDIVKKLSRSPLAAKVIGGVLNSLDLDARRWREVLESNLLDRNSIHSILSLSYIVLPNHLRNCFAFCCIFPEDHEFDKDDLVRMWIALGFIQPSQEMTMDDIGGSYFDALVKKALFDKFEVKDYDLTVIYNYKMHDLIHESASKFFSQVCCKLVGNEESSLKISKTIRHLSVLNAKPDILRVIEKLKHLHSLFLFYEDFNDQDLCSGLIEVLKSSRSLRLLYICLDEVELKMILEEIGNLIHLRYLKIDDKNLTMLPKSLSNLYHLQYIICEWPDEPEGDDFLPDDINNLSNLRYVKLPKNSISWICEIGKLKSLQELHKFILRDVSGYRIGELKNMNDLYKLGIKCLENVKDGEEARNAQLCEKRRLTDLSLSWSDNHIDSTNNDLDENVLDNLQPPKCLRNMSIKRYMGARSAIWMNNVNPFFNLEKIKLLDCCEWETLPPFGQLPFLKILTLCDMPKVKWLEIKFNGNDKYRAFPLLEKLHLQGLEALEDWFEAGVAAEDGCLFPCLIRLVLIDCPKLKELPSLPPKLKKLHIDNMGWKTLNFCSNSNPFPLQSLWVCDCPNIISLPLADEIARLAALKSLTITECPNLISLGRYREVETTNNCQLMLNHLGINDPSVLLMEPLRCIASLKELTIRDNDEVVSFPNEVEQWFLTVRSSLSDLRINNLKSLQSLPSTFESLSSLQYLYIGDVPMLRELPNLPPSLERLIIRICHPELKERYGEDGGSDRHKISHIPHIDICVIDPIWS</sequence>
<feature type="domain" description="R13L1/DRL21-like LRR repeat region" evidence="10">
    <location>
        <begin position="717"/>
        <end position="844"/>
    </location>
</feature>
<dbReference type="PANTHER" id="PTHR36766">
    <property type="entry name" value="PLANT BROAD-SPECTRUM MILDEW RESISTANCE PROTEIN RPW8"/>
    <property type="match status" value="1"/>
</dbReference>
<evidence type="ECO:0000256" key="1">
    <source>
        <dbReference type="ARBA" id="ARBA00008894"/>
    </source>
</evidence>